<dbReference type="EMBL" id="CP081869">
    <property type="protein sequence ID" value="QZO00581.1"/>
    <property type="molecule type" value="Genomic_DNA"/>
</dbReference>
<evidence type="ECO:0000313" key="1">
    <source>
        <dbReference type="EMBL" id="QZO00581.1"/>
    </source>
</evidence>
<dbReference type="AlphaFoldDB" id="A0A9E6R9B9"/>
<dbReference type="KEGG" id="cmet:K6K41_02325"/>
<sequence length="109" mass="12315">MDNLLVYGADDPAYSEPYDALVRKDPFYGATANYTQGQKAYLEGGEGVDRSAFLHLLKAQRQRLFFTLPDDLVAAYELWDLTVFRFAGVYLEVAEKLARSSPCRGPRSR</sequence>
<evidence type="ECO:0000313" key="2">
    <source>
        <dbReference type="Proteomes" id="UP000825701"/>
    </source>
</evidence>
<protein>
    <submittedName>
        <fullName evidence="1">Uncharacterized protein</fullName>
    </submittedName>
</protein>
<organism evidence="1 2">
    <name type="scientific">Chenggangzhangella methanolivorans</name>
    <dbReference type="NCBI Taxonomy" id="1437009"/>
    <lineage>
        <taxon>Bacteria</taxon>
        <taxon>Pseudomonadati</taxon>
        <taxon>Pseudomonadota</taxon>
        <taxon>Alphaproteobacteria</taxon>
        <taxon>Hyphomicrobiales</taxon>
        <taxon>Methylopilaceae</taxon>
        <taxon>Chenggangzhangella</taxon>
    </lineage>
</organism>
<reference evidence="1" key="1">
    <citation type="submission" date="2021-08" db="EMBL/GenBank/DDBJ databases">
        <authorList>
            <person name="Zhang H."/>
            <person name="Xu M."/>
            <person name="Yu Z."/>
            <person name="Yang L."/>
            <person name="Cai Y."/>
        </authorList>
    </citation>
    <scope>NUCLEOTIDE SEQUENCE</scope>
    <source>
        <strain evidence="1">CHL1</strain>
    </source>
</reference>
<proteinExistence type="predicted"/>
<name>A0A9E6R9B9_9HYPH</name>
<keyword evidence="2" id="KW-1185">Reference proteome</keyword>
<accession>A0A9E6R9B9</accession>
<dbReference type="Proteomes" id="UP000825701">
    <property type="component" value="Chromosome"/>
</dbReference>
<gene>
    <name evidence="1" type="ORF">K6K41_02325</name>
</gene>
<dbReference type="RefSeq" id="WP_261403766.1">
    <property type="nucleotide sequence ID" value="NZ_CP081869.1"/>
</dbReference>